<feature type="compositionally biased region" description="Polar residues" evidence="1">
    <location>
        <begin position="175"/>
        <end position="190"/>
    </location>
</feature>
<feature type="region of interest" description="Disordered" evidence="1">
    <location>
        <begin position="175"/>
        <end position="196"/>
    </location>
</feature>
<feature type="compositionally biased region" description="Basic and acidic residues" evidence="1">
    <location>
        <begin position="43"/>
        <end position="58"/>
    </location>
</feature>
<keyword evidence="3" id="KW-1185">Reference proteome</keyword>
<evidence type="ECO:0000313" key="3">
    <source>
        <dbReference type="Proteomes" id="UP001180020"/>
    </source>
</evidence>
<gene>
    <name evidence="2" type="ORF">QJS10_CPA05g00057</name>
</gene>
<dbReference type="EMBL" id="JAUJYO010000005">
    <property type="protein sequence ID" value="KAK1317118.1"/>
    <property type="molecule type" value="Genomic_DNA"/>
</dbReference>
<accession>A0AAV9EWD8</accession>
<reference evidence="2" key="1">
    <citation type="journal article" date="2023" name="Nat. Commun.">
        <title>Diploid and tetraploid genomes of Acorus and the evolution of monocots.</title>
        <authorList>
            <person name="Ma L."/>
            <person name="Liu K.W."/>
            <person name="Li Z."/>
            <person name="Hsiao Y.Y."/>
            <person name="Qi Y."/>
            <person name="Fu T."/>
            <person name="Tang G.D."/>
            <person name="Zhang D."/>
            <person name="Sun W.H."/>
            <person name="Liu D.K."/>
            <person name="Li Y."/>
            <person name="Chen G.Z."/>
            <person name="Liu X.D."/>
            <person name="Liao X.Y."/>
            <person name="Jiang Y.T."/>
            <person name="Yu X."/>
            <person name="Hao Y."/>
            <person name="Huang J."/>
            <person name="Zhao X.W."/>
            <person name="Ke S."/>
            <person name="Chen Y.Y."/>
            <person name="Wu W.L."/>
            <person name="Hsu J.L."/>
            <person name="Lin Y.F."/>
            <person name="Huang M.D."/>
            <person name="Li C.Y."/>
            <person name="Huang L."/>
            <person name="Wang Z.W."/>
            <person name="Zhao X."/>
            <person name="Zhong W.Y."/>
            <person name="Peng D.H."/>
            <person name="Ahmad S."/>
            <person name="Lan S."/>
            <person name="Zhang J.S."/>
            <person name="Tsai W.C."/>
            <person name="Van de Peer Y."/>
            <person name="Liu Z.J."/>
        </authorList>
    </citation>
    <scope>NUCLEOTIDE SEQUENCE</scope>
    <source>
        <strain evidence="2">CP</strain>
    </source>
</reference>
<reference evidence="2" key="2">
    <citation type="submission" date="2023-06" db="EMBL/GenBank/DDBJ databases">
        <authorList>
            <person name="Ma L."/>
            <person name="Liu K.-W."/>
            <person name="Li Z."/>
            <person name="Hsiao Y.-Y."/>
            <person name="Qi Y."/>
            <person name="Fu T."/>
            <person name="Tang G."/>
            <person name="Zhang D."/>
            <person name="Sun W.-H."/>
            <person name="Liu D.-K."/>
            <person name="Li Y."/>
            <person name="Chen G.-Z."/>
            <person name="Liu X.-D."/>
            <person name="Liao X.-Y."/>
            <person name="Jiang Y.-T."/>
            <person name="Yu X."/>
            <person name="Hao Y."/>
            <person name="Huang J."/>
            <person name="Zhao X.-W."/>
            <person name="Ke S."/>
            <person name="Chen Y.-Y."/>
            <person name="Wu W.-L."/>
            <person name="Hsu J.-L."/>
            <person name="Lin Y.-F."/>
            <person name="Huang M.-D."/>
            <person name="Li C.-Y."/>
            <person name="Huang L."/>
            <person name="Wang Z.-W."/>
            <person name="Zhao X."/>
            <person name="Zhong W.-Y."/>
            <person name="Peng D.-H."/>
            <person name="Ahmad S."/>
            <person name="Lan S."/>
            <person name="Zhang J.-S."/>
            <person name="Tsai W.-C."/>
            <person name="Van De Peer Y."/>
            <person name="Liu Z.-J."/>
        </authorList>
    </citation>
    <scope>NUCLEOTIDE SEQUENCE</scope>
    <source>
        <strain evidence="2">CP</strain>
        <tissue evidence="2">Leaves</tissue>
    </source>
</reference>
<evidence type="ECO:0000313" key="2">
    <source>
        <dbReference type="EMBL" id="KAK1317118.1"/>
    </source>
</evidence>
<dbReference type="Proteomes" id="UP001180020">
    <property type="component" value="Unassembled WGS sequence"/>
</dbReference>
<feature type="region of interest" description="Disordered" evidence="1">
    <location>
        <begin position="1"/>
        <end position="108"/>
    </location>
</feature>
<proteinExistence type="predicted"/>
<sequence>MAADEIMTVHSSMTDEHDIARMSRLSLDEEEELEQHLTMDSSEEGHDADGEHSDKRHDDEEDDSDEAEAPVTPGRIRRPLLLPREREYSSETDSSRIPRRRRTTCGRRAWEAAESSSSDCRVVARPRLRKCCGGGGDEGGRLCMNIEEVKGCRDLGFEIPFDWTVEIAGSPVAIETSSGGESSPISNWRISSPGDDPREVKARLKVWAQAVALATASHLSTG</sequence>
<feature type="compositionally biased region" description="Basic and acidic residues" evidence="1">
    <location>
        <begin position="83"/>
        <end position="96"/>
    </location>
</feature>
<dbReference type="PANTHER" id="PTHR31865">
    <property type="entry name" value="OSJNBA0071G03.3 PROTEIN"/>
    <property type="match status" value="1"/>
</dbReference>
<protein>
    <submittedName>
        <fullName evidence="2">Uncharacterized protein</fullName>
    </submittedName>
</protein>
<dbReference type="PANTHER" id="PTHR31865:SF2">
    <property type="entry name" value="OSJNBA0004B13.24 PROTEIN"/>
    <property type="match status" value="1"/>
</dbReference>
<organism evidence="2 3">
    <name type="scientific">Acorus calamus</name>
    <name type="common">Sweet flag</name>
    <dbReference type="NCBI Taxonomy" id="4465"/>
    <lineage>
        <taxon>Eukaryota</taxon>
        <taxon>Viridiplantae</taxon>
        <taxon>Streptophyta</taxon>
        <taxon>Embryophyta</taxon>
        <taxon>Tracheophyta</taxon>
        <taxon>Spermatophyta</taxon>
        <taxon>Magnoliopsida</taxon>
        <taxon>Liliopsida</taxon>
        <taxon>Acoraceae</taxon>
        <taxon>Acorus</taxon>
    </lineage>
</organism>
<dbReference type="AlphaFoldDB" id="A0AAV9EWD8"/>
<feature type="compositionally biased region" description="Acidic residues" evidence="1">
    <location>
        <begin position="59"/>
        <end position="68"/>
    </location>
</feature>
<evidence type="ECO:0000256" key="1">
    <source>
        <dbReference type="SAM" id="MobiDB-lite"/>
    </source>
</evidence>
<comment type="caution">
    <text evidence="2">The sequence shown here is derived from an EMBL/GenBank/DDBJ whole genome shotgun (WGS) entry which is preliminary data.</text>
</comment>
<name>A0AAV9EWD8_ACOCL</name>